<feature type="domain" description="Glycosyltransferase 2-like" evidence="1">
    <location>
        <begin position="7"/>
        <end position="175"/>
    </location>
</feature>
<organism evidence="2 3">
    <name type="scientific">Flavobacterium kingsejongi</name>
    <dbReference type="NCBI Taxonomy" id="1678728"/>
    <lineage>
        <taxon>Bacteria</taxon>
        <taxon>Pseudomonadati</taxon>
        <taxon>Bacteroidota</taxon>
        <taxon>Flavobacteriia</taxon>
        <taxon>Flavobacteriales</taxon>
        <taxon>Flavobacteriaceae</taxon>
        <taxon>Flavobacterium</taxon>
    </lineage>
</organism>
<dbReference type="InterPro" id="IPR029044">
    <property type="entry name" value="Nucleotide-diphossugar_trans"/>
</dbReference>
<name>A0A2S1LNZ3_9FLAO</name>
<dbReference type="EMBL" id="CP020919">
    <property type="protein sequence ID" value="AWG25382.1"/>
    <property type="molecule type" value="Genomic_DNA"/>
</dbReference>
<dbReference type="CDD" id="cd00761">
    <property type="entry name" value="Glyco_tranf_GTA_type"/>
    <property type="match status" value="1"/>
</dbReference>
<protein>
    <recommendedName>
        <fullName evidence="1">Glycosyltransferase 2-like domain-containing protein</fullName>
    </recommendedName>
</protein>
<dbReference type="Pfam" id="PF00535">
    <property type="entry name" value="Glycos_transf_2"/>
    <property type="match status" value="1"/>
</dbReference>
<gene>
    <name evidence="2" type="ORF">FK004_09090</name>
</gene>
<accession>A0A2S1LNZ3</accession>
<reference evidence="2 3" key="1">
    <citation type="submission" date="2017-04" db="EMBL/GenBank/DDBJ databases">
        <title>Complete genome sequence of Flavobacterium kingsejong AJ004.</title>
        <authorList>
            <person name="Lee P.C."/>
        </authorList>
    </citation>
    <scope>NUCLEOTIDE SEQUENCE [LARGE SCALE GENOMIC DNA]</scope>
    <source>
        <strain evidence="2 3">AJ004</strain>
    </source>
</reference>
<dbReference type="AlphaFoldDB" id="A0A2S1LNZ3"/>
<dbReference type="PANTHER" id="PTHR22916:SF3">
    <property type="entry name" value="UDP-GLCNAC:BETAGAL BETA-1,3-N-ACETYLGLUCOSAMINYLTRANSFERASE-LIKE PROTEIN 1"/>
    <property type="match status" value="1"/>
</dbReference>
<dbReference type="OrthoDB" id="597270at2"/>
<dbReference type="KEGG" id="fki:FK004_09090"/>
<dbReference type="GO" id="GO:0016758">
    <property type="term" value="F:hexosyltransferase activity"/>
    <property type="evidence" value="ECO:0007669"/>
    <property type="project" value="UniProtKB-ARBA"/>
</dbReference>
<dbReference type="Proteomes" id="UP000244677">
    <property type="component" value="Chromosome"/>
</dbReference>
<proteinExistence type="predicted"/>
<dbReference type="InterPro" id="IPR001173">
    <property type="entry name" value="Glyco_trans_2-like"/>
</dbReference>
<evidence type="ECO:0000313" key="3">
    <source>
        <dbReference type="Proteomes" id="UP000244677"/>
    </source>
</evidence>
<dbReference type="RefSeq" id="WP_108736979.1">
    <property type="nucleotide sequence ID" value="NZ_CP020919.1"/>
</dbReference>
<dbReference type="Gene3D" id="3.90.550.10">
    <property type="entry name" value="Spore Coat Polysaccharide Biosynthesis Protein SpsA, Chain A"/>
    <property type="match status" value="1"/>
</dbReference>
<keyword evidence="3" id="KW-1185">Reference proteome</keyword>
<evidence type="ECO:0000259" key="1">
    <source>
        <dbReference type="Pfam" id="PF00535"/>
    </source>
</evidence>
<dbReference type="PANTHER" id="PTHR22916">
    <property type="entry name" value="GLYCOSYLTRANSFERASE"/>
    <property type="match status" value="1"/>
</dbReference>
<dbReference type="SUPFAM" id="SSF53448">
    <property type="entry name" value="Nucleotide-diphospho-sugar transferases"/>
    <property type="match status" value="1"/>
</dbReference>
<sequence length="294" mass="34089">MELPLVSIIIPTYNRAALISETLDSLVSQTYSNWECIIVDDLSSDNTLQVVSEYCEKDGRFRVYKRPEENKKGPSSCRNFGLEKANGLFIQFLDSDDFLAPSKLEQSVHEINSSHRTGKEICISNFQMFILTAADATAPYCHLHSGLFTFENILYKWEELFTIPIHCGFFSVELFQDFRFPEELQAKEDWIMWITLSKNNAIVSFIDEPLALYRKNPESITMKSDALADQIKVCHYLKNILTESQFDKLLFKIISNYHKTNMELKLKIEAMKKSYGYKLERLIQKGFKRLGLLN</sequence>
<evidence type="ECO:0000313" key="2">
    <source>
        <dbReference type="EMBL" id="AWG25382.1"/>
    </source>
</evidence>